<sequence>MTITLPERALVVLVGVSSSGKSTFAQRHFTPTEVVSSDHYRAVVSNDENDQTASKDAFELVHSIVDKRLRRGLLTVVDATNLKTIDRKSYLLTARHYGVATIAIVFDLPQAVLLARHRARPDRSFEETVLDYQLANLENSREHLPVEEFQAIYILNSEQAIESVEMIRTSQVNSYLRETGPFDIIGDVHGCYDELVELLTKLEYDVAQLSHPKGRKIIFVGDLVDRGPNSAGVLRLVMQLVQQGTALCVTGNHDDKLRRKLRGNKVSMTHGLADTVAQVEAEPSFFRQDVRRFLENLPYYIRLDGGRLLVAHAGLREDLHGRTGETVRAFCLFGATNGQLDALGLPVRLNWAADYKGKTTIVYGHTPVAEAVWLNNTIDIDTGCAFGGKLTALRYPERELVSVAAKRLYAVPSRPFLAV</sequence>
<dbReference type="Gene3D" id="3.40.50.300">
    <property type="entry name" value="P-loop containing nucleotide triphosphate hydrolases"/>
    <property type="match status" value="1"/>
</dbReference>
<dbReference type="PRINTS" id="PR00114">
    <property type="entry name" value="STPHPHTASE"/>
</dbReference>
<dbReference type="SUPFAM" id="SSF56300">
    <property type="entry name" value="Metallo-dependent phosphatases"/>
    <property type="match status" value="1"/>
</dbReference>
<feature type="domain" description="Calcineurin-like phosphoesterase" evidence="1">
    <location>
        <begin position="181"/>
        <end position="369"/>
    </location>
</feature>
<dbReference type="Pfam" id="PF00149">
    <property type="entry name" value="Metallophos"/>
    <property type="match status" value="1"/>
</dbReference>
<dbReference type="Proteomes" id="UP001597469">
    <property type="component" value="Unassembled WGS sequence"/>
</dbReference>
<dbReference type="Gene3D" id="3.60.21.10">
    <property type="match status" value="1"/>
</dbReference>
<dbReference type="RefSeq" id="WP_381523418.1">
    <property type="nucleotide sequence ID" value="NZ_JBHULN010000007.1"/>
</dbReference>
<reference evidence="3" key="1">
    <citation type="journal article" date="2019" name="Int. J. Syst. Evol. Microbiol.">
        <title>The Global Catalogue of Microorganisms (GCM) 10K type strain sequencing project: providing services to taxonomists for standard genome sequencing and annotation.</title>
        <authorList>
            <consortium name="The Broad Institute Genomics Platform"/>
            <consortium name="The Broad Institute Genome Sequencing Center for Infectious Disease"/>
            <person name="Wu L."/>
            <person name="Ma J."/>
        </authorList>
    </citation>
    <scope>NUCLEOTIDE SEQUENCE [LARGE SCALE GENOMIC DNA]</scope>
    <source>
        <strain evidence="3">KCTC 42805</strain>
    </source>
</reference>
<dbReference type="InterPro" id="IPR050126">
    <property type="entry name" value="Ap4A_hydrolase"/>
</dbReference>
<evidence type="ECO:0000313" key="2">
    <source>
        <dbReference type="EMBL" id="MFD2571674.1"/>
    </source>
</evidence>
<evidence type="ECO:0000313" key="3">
    <source>
        <dbReference type="Proteomes" id="UP001597469"/>
    </source>
</evidence>
<proteinExistence type="predicted"/>
<protein>
    <submittedName>
        <fullName evidence="2">AAA family ATPase</fullName>
    </submittedName>
</protein>
<dbReference type="PANTHER" id="PTHR42850">
    <property type="entry name" value="METALLOPHOSPHOESTERASE"/>
    <property type="match status" value="1"/>
</dbReference>
<name>A0ABW5M4T1_9BACT</name>
<dbReference type="Pfam" id="PF13671">
    <property type="entry name" value="AAA_33"/>
    <property type="match status" value="1"/>
</dbReference>
<dbReference type="EMBL" id="JBHULN010000007">
    <property type="protein sequence ID" value="MFD2571674.1"/>
    <property type="molecule type" value="Genomic_DNA"/>
</dbReference>
<comment type="caution">
    <text evidence="2">The sequence shown here is derived from an EMBL/GenBank/DDBJ whole genome shotgun (WGS) entry which is preliminary data.</text>
</comment>
<accession>A0ABW5M4T1</accession>
<dbReference type="InterPro" id="IPR041780">
    <property type="entry name" value="MPP_PrpE-like"/>
</dbReference>
<dbReference type="InterPro" id="IPR027417">
    <property type="entry name" value="P-loop_NTPase"/>
</dbReference>
<dbReference type="InterPro" id="IPR004843">
    <property type="entry name" value="Calcineurin-like_PHP"/>
</dbReference>
<organism evidence="2 3">
    <name type="scientific">Spirosoma soli</name>
    <dbReference type="NCBI Taxonomy" id="1770529"/>
    <lineage>
        <taxon>Bacteria</taxon>
        <taxon>Pseudomonadati</taxon>
        <taxon>Bacteroidota</taxon>
        <taxon>Cytophagia</taxon>
        <taxon>Cytophagales</taxon>
        <taxon>Cytophagaceae</taxon>
        <taxon>Spirosoma</taxon>
    </lineage>
</organism>
<dbReference type="InterPro" id="IPR029052">
    <property type="entry name" value="Metallo-depent_PP-like"/>
</dbReference>
<dbReference type="CDD" id="cd07423">
    <property type="entry name" value="MPP_Prp_like"/>
    <property type="match status" value="1"/>
</dbReference>
<dbReference type="PANTHER" id="PTHR42850:SF7">
    <property type="entry name" value="BIS(5'-NUCLEOSYL)-TETRAPHOSPHATASE PRPE [ASYMMETRICAL]"/>
    <property type="match status" value="1"/>
</dbReference>
<keyword evidence="3" id="KW-1185">Reference proteome</keyword>
<gene>
    <name evidence="2" type="ORF">ACFSUS_13600</name>
</gene>
<dbReference type="SUPFAM" id="SSF52540">
    <property type="entry name" value="P-loop containing nucleoside triphosphate hydrolases"/>
    <property type="match status" value="1"/>
</dbReference>
<evidence type="ECO:0000259" key="1">
    <source>
        <dbReference type="Pfam" id="PF00149"/>
    </source>
</evidence>
<dbReference type="InterPro" id="IPR006186">
    <property type="entry name" value="Ser/Thr-sp_prot-phosphatase"/>
</dbReference>